<protein>
    <submittedName>
        <fullName evidence="2">Transcriptional regulator, ArsR family</fullName>
    </submittedName>
</protein>
<dbReference type="Proteomes" id="UP000006015">
    <property type="component" value="Unassembled WGS sequence"/>
</dbReference>
<evidence type="ECO:0000313" key="2">
    <source>
        <dbReference type="EMBL" id="EFG80863.1"/>
    </source>
</evidence>
<proteinExistence type="predicted"/>
<name>A0ABP2IBC7_CORAM</name>
<dbReference type="CDD" id="cd00090">
    <property type="entry name" value="HTH_ARSR"/>
    <property type="match status" value="1"/>
</dbReference>
<dbReference type="InterPro" id="IPR011991">
    <property type="entry name" value="ArsR-like_HTH"/>
</dbReference>
<evidence type="ECO:0000259" key="1">
    <source>
        <dbReference type="SMART" id="SM00347"/>
    </source>
</evidence>
<dbReference type="Gene3D" id="1.10.10.10">
    <property type="entry name" value="Winged helix-like DNA-binding domain superfamily/Winged helix DNA-binding domain"/>
    <property type="match status" value="1"/>
</dbReference>
<sequence length="180" mass="20068">MLDINATKHKECAYTMTAGSHDSAAESADQGQVILDSIAYEVVLITRYAVQNLPAIKRETIMDRSALILLARLHSQGPMTVNELAEAFGLNVSTVHRQLKAAIANDLIETINAPENPAKLHRPTAAGVDALEHELAARRDDLKKIYADWSEEEIKTFARLIRKHNSSLEAYLEMPWPRPE</sequence>
<organism evidence="2 3">
    <name type="scientific">Corynebacterium ammoniagenes DSM 20306</name>
    <dbReference type="NCBI Taxonomy" id="649754"/>
    <lineage>
        <taxon>Bacteria</taxon>
        <taxon>Bacillati</taxon>
        <taxon>Actinomycetota</taxon>
        <taxon>Actinomycetes</taxon>
        <taxon>Mycobacteriales</taxon>
        <taxon>Corynebacteriaceae</taxon>
        <taxon>Corynebacterium</taxon>
    </lineage>
</organism>
<dbReference type="InterPro" id="IPR036388">
    <property type="entry name" value="WH-like_DNA-bd_sf"/>
</dbReference>
<accession>A0ABP2IBC7</accession>
<dbReference type="InterPro" id="IPR000835">
    <property type="entry name" value="HTH_MarR-typ"/>
</dbReference>
<keyword evidence="3" id="KW-1185">Reference proteome</keyword>
<dbReference type="Pfam" id="PF13412">
    <property type="entry name" value="HTH_24"/>
    <property type="match status" value="1"/>
</dbReference>
<evidence type="ECO:0000313" key="3">
    <source>
        <dbReference type="Proteomes" id="UP000006015"/>
    </source>
</evidence>
<gene>
    <name evidence="2" type="ORF">HMPREF0281_01927</name>
</gene>
<reference evidence="2 3" key="1">
    <citation type="submission" date="2010-04" db="EMBL/GenBank/DDBJ databases">
        <authorList>
            <person name="Weinstock G."/>
            <person name="Sodergren E."/>
            <person name="Clifton S."/>
            <person name="Fulton L."/>
            <person name="Fulton B."/>
            <person name="Courtney L."/>
            <person name="Fronick C."/>
            <person name="Harrison M."/>
            <person name="Strong C."/>
            <person name="Farmer C."/>
            <person name="Delahaunty K."/>
            <person name="Markovic C."/>
            <person name="Hall O."/>
            <person name="Minx P."/>
            <person name="Tomlinson C."/>
            <person name="Mitreva M."/>
            <person name="Hou S."/>
            <person name="Wollam A."/>
            <person name="Pepin K.H."/>
            <person name="Johnson M."/>
            <person name="Bhonagiri V."/>
            <person name="Zhang X."/>
            <person name="Suruliraj S."/>
            <person name="Warren W."/>
            <person name="Chinwalla A."/>
            <person name="Mardis E.R."/>
            <person name="Wilson R.K."/>
        </authorList>
    </citation>
    <scope>NUCLEOTIDE SEQUENCE [LARGE SCALE GENOMIC DNA]</scope>
    <source>
        <strain evidence="2 3">DSM 20306</strain>
    </source>
</reference>
<dbReference type="SUPFAM" id="SSF46785">
    <property type="entry name" value="Winged helix' DNA-binding domain"/>
    <property type="match status" value="1"/>
</dbReference>
<comment type="caution">
    <text evidence="2">The sequence shown here is derived from an EMBL/GenBank/DDBJ whole genome shotgun (WGS) entry which is preliminary data.</text>
</comment>
<feature type="domain" description="HTH marR-type" evidence="1">
    <location>
        <begin position="55"/>
        <end position="154"/>
    </location>
</feature>
<dbReference type="SMART" id="SM00347">
    <property type="entry name" value="HTH_MARR"/>
    <property type="match status" value="1"/>
</dbReference>
<dbReference type="InterPro" id="IPR036390">
    <property type="entry name" value="WH_DNA-bd_sf"/>
</dbReference>
<dbReference type="EMBL" id="ADNS01000025">
    <property type="protein sequence ID" value="EFG80863.1"/>
    <property type="molecule type" value="Genomic_DNA"/>
</dbReference>